<reference evidence="16" key="1">
    <citation type="submission" date="2016-05" db="EMBL/GenBank/DDBJ databases">
        <title>Comparative genomics of biotechnologically important yeasts.</title>
        <authorList>
            <consortium name="DOE Joint Genome Institute"/>
            <person name="Riley R."/>
            <person name="Haridas S."/>
            <person name="Wolfe K.H."/>
            <person name="Lopes M.R."/>
            <person name="Hittinger C.T."/>
            <person name="Goker M."/>
            <person name="Salamov A."/>
            <person name="Wisecaver J."/>
            <person name="Long T.M."/>
            <person name="Aerts A.L."/>
            <person name="Barry K."/>
            <person name="Choi C."/>
            <person name="Clum A."/>
            <person name="Coughlan A.Y."/>
            <person name="Deshpande S."/>
            <person name="Douglass A.P."/>
            <person name="Hanson S.J."/>
            <person name="Klenk H.-P."/>
            <person name="Labutti K."/>
            <person name="Lapidus A."/>
            <person name="Lindquist E."/>
            <person name="Lipzen A."/>
            <person name="Meier-Kolthoff J.P."/>
            <person name="Ohm R.A."/>
            <person name="Otillar R.P."/>
            <person name="Pangilinan J."/>
            <person name="Peng Y."/>
            <person name="Rokas A."/>
            <person name="Rosa C.A."/>
            <person name="Scheuner C."/>
            <person name="Sibirny A.A."/>
            <person name="Slot J.C."/>
            <person name="Stielow J.B."/>
            <person name="Sun H."/>
            <person name="Kurtzman C.P."/>
            <person name="Blackwell M."/>
            <person name="Grigoriev I.V."/>
            <person name="Jeffries T.W."/>
        </authorList>
    </citation>
    <scope>NUCLEOTIDE SEQUENCE [LARGE SCALE GENOMIC DNA]</scope>
    <source>
        <strain evidence="16">DSM 1968</strain>
    </source>
</reference>
<dbReference type="PROSITE" id="PS00068">
    <property type="entry name" value="MDH"/>
    <property type="match status" value="1"/>
</dbReference>
<dbReference type="InParanoid" id="A0A1D2VA86"/>
<name>A0A1D2VA86_9ASCO</name>
<keyword evidence="6 10" id="KW-0520">NAD</keyword>
<comment type="subunit">
    <text evidence="2">Homodimer.</text>
</comment>
<evidence type="ECO:0000256" key="2">
    <source>
        <dbReference type="ARBA" id="ARBA00011738"/>
    </source>
</evidence>
<evidence type="ECO:0000259" key="13">
    <source>
        <dbReference type="Pfam" id="PF00056"/>
    </source>
</evidence>
<feature type="binding site" evidence="9">
    <location>
        <position position="87"/>
    </location>
    <ligand>
        <name>substrate</name>
    </ligand>
</feature>
<evidence type="ECO:0000256" key="3">
    <source>
        <dbReference type="ARBA" id="ARBA00012995"/>
    </source>
</evidence>
<evidence type="ECO:0000256" key="4">
    <source>
        <dbReference type="ARBA" id="ARBA00022532"/>
    </source>
</evidence>
<evidence type="ECO:0000256" key="11">
    <source>
        <dbReference type="RuleBase" id="RU003369"/>
    </source>
</evidence>
<feature type="domain" description="Lactate/malate dehydrogenase C-terminal" evidence="14">
    <location>
        <begin position="147"/>
        <end position="326"/>
    </location>
</feature>
<dbReference type="AlphaFoldDB" id="A0A1D2VA86"/>
<evidence type="ECO:0000259" key="14">
    <source>
        <dbReference type="Pfam" id="PF02866"/>
    </source>
</evidence>
<dbReference type="Gene3D" id="3.90.110.10">
    <property type="entry name" value="Lactate dehydrogenase/glycoside hydrolase, family 4, C-terminal"/>
    <property type="match status" value="1"/>
</dbReference>
<dbReference type="GO" id="GO:0006099">
    <property type="term" value="P:tricarboxylic acid cycle"/>
    <property type="evidence" value="ECO:0007669"/>
    <property type="project" value="UniProtKB-KW"/>
</dbReference>
<dbReference type="RefSeq" id="XP_020044640.1">
    <property type="nucleotide sequence ID" value="XM_020190939.1"/>
</dbReference>
<dbReference type="Gene3D" id="3.40.50.720">
    <property type="entry name" value="NAD(P)-binding Rossmann-like Domain"/>
    <property type="match status" value="1"/>
</dbReference>
<evidence type="ECO:0000256" key="8">
    <source>
        <dbReference type="PIRSR" id="PIRSR000102-1"/>
    </source>
</evidence>
<dbReference type="Proteomes" id="UP000095038">
    <property type="component" value="Unassembled WGS sequence"/>
</dbReference>
<protein>
    <recommendedName>
        <fullName evidence="3 12">Malate dehydrogenase</fullName>
        <ecNumber evidence="3 12">1.1.1.37</ecNumber>
    </recommendedName>
</protein>
<dbReference type="FunFam" id="3.40.50.720:FF:000268">
    <property type="entry name" value="Malate dehydrogenase"/>
    <property type="match status" value="1"/>
</dbReference>
<feature type="binding site" evidence="10">
    <location>
        <position position="33"/>
    </location>
    <ligand>
        <name>NAD(+)</name>
        <dbReference type="ChEBI" id="CHEBI:57540"/>
    </ligand>
</feature>
<evidence type="ECO:0000256" key="1">
    <source>
        <dbReference type="ARBA" id="ARBA00008824"/>
    </source>
</evidence>
<evidence type="ECO:0000313" key="16">
    <source>
        <dbReference type="Proteomes" id="UP000095038"/>
    </source>
</evidence>
<feature type="binding site" evidence="10">
    <location>
        <begin position="117"/>
        <end position="119"/>
    </location>
    <ligand>
        <name>NAD(+)</name>
        <dbReference type="ChEBI" id="CHEBI:57540"/>
    </ligand>
</feature>
<dbReference type="FunFam" id="3.90.110.10:FF:000009">
    <property type="entry name" value="Malate dehydrogenase"/>
    <property type="match status" value="1"/>
</dbReference>
<gene>
    <name evidence="15" type="ORF">ASCRUDRAFT_39502</name>
</gene>
<organism evidence="15 16">
    <name type="scientific">Ascoidea rubescens DSM 1968</name>
    <dbReference type="NCBI Taxonomy" id="1344418"/>
    <lineage>
        <taxon>Eukaryota</taxon>
        <taxon>Fungi</taxon>
        <taxon>Dikarya</taxon>
        <taxon>Ascomycota</taxon>
        <taxon>Saccharomycotina</taxon>
        <taxon>Saccharomycetes</taxon>
        <taxon>Ascoideaceae</taxon>
        <taxon>Ascoidea</taxon>
    </lineage>
</organism>
<feature type="binding site" evidence="10">
    <location>
        <position position="235"/>
    </location>
    <ligand>
        <name>NAD(+)</name>
        <dbReference type="ChEBI" id="CHEBI:57540"/>
    </ligand>
</feature>
<dbReference type="GO" id="GO:0006108">
    <property type="term" value="P:malate metabolic process"/>
    <property type="evidence" value="ECO:0007669"/>
    <property type="project" value="InterPro"/>
</dbReference>
<accession>A0A1D2VA86</accession>
<keyword evidence="5 11" id="KW-0560">Oxidoreductase</keyword>
<evidence type="ECO:0000256" key="9">
    <source>
        <dbReference type="PIRSR" id="PIRSR000102-2"/>
    </source>
</evidence>
<dbReference type="SUPFAM" id="SSF56327">
    <property type="entry name" value="LDH C-terminal domain-like"/>
    <property type="match status" value="1"/>
</dbReference>
<evidence type="ECO:0000256" key="7">
    <source>
        <dbReference type="ARBA" id="ARBA00048313"/>
    </source>
</evidence>
<keyword evidence="16" id="KW-1185">Reference proteome</keyword>
<feature type="binding site" evidence="10">
    <location>
        <begin position="7"/>
        <end position="13"/>
    </location>
    <ligand>
        <name>NAD(+)</name>
        <dbReference type="ChEBI" id="CHEBI:57540"/>
    </ligand>
</feature>
<dbReference type="PANTHER" id="PTHR11540">
    <property type="entry name" value="MALATE AND LACTATE DEHYDROGENASE"/>
    <property type="match status" value="1"/>
</dbReference>
<dbReference type="GO" id="GO:0005739">
    <property type="term" value="C:mitochondrion"/>
    <property type="evidence" value="ECO:0007669"/>
    <property type="project" value="TreeGrafter"/>
</dbReference>
<dbReference type="InterPro" id="IPR001252">
    <property type="entry name" value="Malate_DH_AS"/>
</dbReference>
<dbReference type="InterPro" id="IPR001557">
    <property type="entry name" value="L-lactate/malate_DH"/>
</dbReference>
<evidence type="ECO:0000256" key="10">
    <source>
        <dbReference type="PIRSR" id="PIRSR000102-3"/>
    </source>
</evidence>
<dbReference type="EC" id="1.1.1.37" evidence="3 12"/>
<evidence type="ECO:0000256" key="6">
    <source>
        <dbReference type="ARBA" id="ARBA00023027"/>
    </source>
</evidence>
<dbReference type="InterPro" id="IPR010097">
    <property type="entry name" value="Malate_DH_type1"/>
</dbReference>
<dbReference type="GO" id="GO:0030060">
    <property type="term" value="F:L-malate dehydrogenase (NAD+) activity"/>
    <property type="evidence" value="ECO:0007669"/>
    <property type="project" value="UniProtKB-EC"/>
</dbReference>
<feature type="active site" description="Proton acceptor" evidence="8">
    <location>
        <position position="184"/>
    </location>
</feature>
<dbReference type="PIRSF" id="PIRSF000102">
    <property type="entry name" value="Lac_mal_DH"/>
    <property type="match status" value="1"/>
</dbReference>
<feature type="binding site" evidence="10">
    <location>
        <position position="94"/>
    </location>
    <ligand>
        <name>NAD(+)</name>
        <dbReference type="ChEBI" id="CHEBI:57540"/>
    </ligand>
</feature>
<proteinExistence type="inferred from homology"/>
<comment type="catalytic activity">
    <reaction evidence="7 12">
        <text>(S)-malate + NAD(+) = oxaloacetate + NADH + H(+)</text>
        <dbReference type="Rhea" id="RHEA:21432"/>
        <dbReference type="ChEBI" id="CHEBI:15378"/>
        <dbReference type="ChEBI" id="CHEBI:15589"/>
        <dbReference type="ChEBI" id="CHEBI:16452"/>
        <dbReference type="ChEBI" id="CHEBI:57540"/>
        <dbReference type="ChEBI" id="CHEBI:57945"/>
        <dbReference type="EC" id="1.1.1.37"/>
    </reaction>
</comment>
<dbReference type="InterPro" id="IPR015955">
    <property type="entry name" value="Lactate_DH/Glyco_Ohase_4_C"/>
</dbReference>
<feature type="binding site" evidence="9">
    <location>
        <position position="153"/>
    </location>
    <ligand>
        <name>substrate</name>
    </ligand>
</feature>
<dbReference type="GeneID" id="30964575"/>
<dbReference type="Pfam" id="PF00056">
    <property type="entry name" value="Ldh_1_N"/>
    <property type="match status" value="1"/>
</dbReference>
<dbReference type="OrthoDB" id="4069699at2759"/>
<comment type="similarity">
    <text evidence="1">Belongs to the LDH/MDH superfamily. MDH type 1 family.</text>
</comment>
<keyword evidence="4 12" id="KW-0816">Tricarboxylic acid cycle</keyword>
<evidence type="ECO:0000256" key="12">
    <source>
        <dbReference type="RuleBase" id="RU003405"/>
    </source>
</evidence>
<dbReference type="Pfam" id="PF02866">
    <property type="entry name" value="Ldh_1_C"/>
    <property type="match status" value="1"/>
</dbReference>
<dbReference type="GO" id="GO:0070013">
    <property type="term" value="C:intracellular organelle lumen"/>
    <property type="evidence" value="ECO:0007669"/>
    <property type="project" value="UniProtKB-ARBA"/>
</dbReference>
<dbReference type="STRING" id="1344418.A0A1D2VA86"/>
<dbReference type="InterPro" id="IPR022383">
    <property type="entry name" value="Lactate/malate_DH_C"/>
</dbReference>
<sequence>MKVSVLGAGGGIGQPLSLLLKLNESVDELSLYDIYGGYGVASDLSHIDRRCKVQGYEKEEEMEECLENSDIVIICAGIGRSSSDISRDELFNKNCLIIRKLVNKIIEFSENSIVLVISNPVNSLVPIVCEMFKKRGIDKRNKIYGITTLDLIRSEVFLREILNGKGIYEYDNAIQESIRVIGGHSKESIVPIILNREIKSKLSAIEYERFVKRVQNGGDEVVEAKNGRGSATLSMAFAGHRFVCCLLARLSGTSGDGAGESAYVGLAQPVPGLLHVEYFSMPLEINARGECVGVDSGLLRTLDATERRLVETAVSRVRQNVAQGQNYVSGTHL</sequence>
<feature type="binding site" evidence="9">
    <location>
        <position position="119"/>
    </location>
    <ligand>
        <name>substrate</name>
    </ligand>
</feature>
<dbReference type="InterPro" id="IPR001236">
    <property type="entry name" value="Lactate/malate_DH_N"/>
</dbReference>
<dbReference type="NCBIfam" id="TIGR01772">
    <property type="entry name" value="MDH_euk_gproteo"/>
    <property type="match status" value="1"/>
</dbReference>
<dbReference type="SUPFAM" id="SSF51735">
    <property type="entry name" value="NAD(P)-binding Rossmann-fold domains"/>
    <property type="match status" value="1"/>
</dbReference>
<dbReference type="InterPro" id="IPR036291">
    <property type="entry name" value="NAD(P)-bd_dom_sf"/>
</dbReference>
<evidence type="ECO:0000313" key="15">
    <source>
        <dbReference type="EMBL" id="ODV58333.1"/>
    </source>
</evidence>
<dbReference type="PANTHER" id="PTHR11540:SF72">
    <property type="entry name" value="MALATE DEHYDROGENASE, PEROXISOMAL"/>
    <property type="match status" value="1"/>
</dbReference>
<feature type="domain" description="Lactate/malate dehydrogenase N-terminal" evidence="13">
    <location>
        <begin position="1"/>
        <end position="145"/>
    </location>
</feature>
<dbReference type="EMBL" id="KV454493">
    <property type="protein sequence ID" value="ODV58333.1"/>
    <property type="molecule type" value="Genomic_DNA"/>
</dbReference>
<evidence type="ECO:0000256" key="5">
    <source>
        <dbReference type="ARBA" id="ARBA00023002"/>
    </source>
</evidence>
<feature type="binding site" evidence="9">
    <location>
        <position position="80"/>
    </location>
    <ligand>
        <name>substrate</name>
    </ligand>
</feature>